<comment type="caution">
    <text evidence="1">The sequence shown here is derived from an EMBL/GenBank/DDBJ whole genome shotgun (WGS) entry which is preliminary data.</text>
</comment>
<evidence type="ECO:0000313" key="2">
    <source>
        <dbReference type="Proteomes" id="UP001055104"/>
    </source>
</evidence>
<proteinExistence type="predicted"/>
<protein>
    <recommendedName>
        <fullName evidence="3">DUF3575 domain-containing protein</fullName>
    </recommendedName>
</protein>
<dbReference type="Gene3D" id="2.40.128.130">
    <property type="entry name" value="Autotransporter beta-domain"/>
    <property type="match status" value="1"/>
</dbReference>
<accession>A0AA37KF66</accession>
<organism evidence="1 2">
    <name type="scientific">Phocaeicola dorei</name>
    <dbReference type="NCBI Taxonomy" id="357276"/>
    <lineage>
        <taxon>Bacteria</taxon>
        <taxon>Pseudomonadati</taxon>
        <taxon>Bacteroidota</taxon>
        <taxon>Bacteroidia</taxon>
        <taxon>Bacteroidales</taxon>
        <taxon>Bacteroidaceae</taxon>
        <taxon>Phocaeicola</taxon>
    </lineage>
</organism>
<sequence>MYGQMAVKTNVAMDAVAIPNLGVEVGLSKKLTVNIPFYYNPWKYSDNKMLKLVMVQPELRYWLCDKFNGHFFGFHLMGGAYNTTGIDLPFSPFDDLKDFRYKGHFYGGGVSYGYQFVLGRHWNLGATIGLGYAYVRYKKYECEECGDMLKKSNKNYWGPTKAALNLIYIF</sequence>
<dbReference type="Pfam" id="PF12099">
    <property type="entry name" value="DUF3575"/>
    <property type="match status" value="1"/>
</dbReference>
<evidence type="ECO:0008006" key="3">
    <source>
        <dbReference type="Google" id="ProtNLM"/>
    </source>
</evidence>
<dbReference type="AlphaFoldDB" id="A0AA37KF66"/>
<reference evidence="1" key="1">
    <citation type="submission" date="2022-01" db="EMBL/GenBank/DDBJ databases">
        <title>Novel bile acid biosynthetic pathways are enriched in the microbiome of centenarians.</title>
        <authorList>
            <person name="Sato Y."/>
            <person name="Atarashi K."/>
            <person name="Plichta R.D."/>
            <person name="Arai Y."/>
            <person name="Sasajima S."/>
            <person name="Kearney M.S."/>
            <person name="Suda W."/>
            <person name="Takeshita K."/>
            <person name="Sasaki T."/>
            <person name="Okamoto S."/>
            <person name="Skelly N.A."/>
            <person name="Okamura Y."/>
            <person name="Vlamakis H."/>
            <person name="Li Y."/>
            <person name="Tanoue T."/>
            <person name="Takei H."/>
            <person name="Nittono H."/>
            <person name="Narushima S."/>
            <person name="Irie J."/>
            <person name="Itoh H."/>
            <person name="Moriya K."/>
            <person name="Sugiura Y."/>
            <person name="Suematsu M."/>
            <person name="Moritoki N."/>
            <person name="Shibata S."/>
            <person name="Littman R.D."/>
            <person name="Fischbach A.M."/>
            <person name="Uwamino Y."/>
            <person name="Inoue T."/>
            <person name="Honda A."/>
            <person name="Hattori M."/>
            <person name="Murai T."/>
            <person name="Xavier J.R."/>
            <person name="Hirose N."/>
            <person name="Honda K."/>
        </authorList>
    </citation>
    <scope>NUCLEOTIDE SEQUENCE</scope>
    <source>
        <strain evidence="1">CE91-St7</strain>
    </source>
</reference>
<dbReference type="InterPro" id="IPR036709">
    <property type="entry name" value="Autotransporte_beta_dom_sf"/>
</dbReference>
<dbReference type="SUPFAM" id="SSF103515">
    <property type="entry name" value="Autotransporter"/>
    <property type="match status" value="1"/>
</dbReference>
<evidence type="ECO:0000313" key="1">
    <source>
        <dbReference type="EMBL" id="GKH80046.1"/>
    </source>
</evidence>
<name>A0AA37KF66_9BACT</name>
<dbReference type="Proteomes" id="UP001055104">
    <property type="component" value="Unassembled WGS sequence"/>
</dbReference>
<dbReference type="InterPro" id="IPR021958">
    <property type="entry name" value="DUF3575"/>
</dbReference>
<gene>
    <name evidence="1" type="ORF">CE91St7_09300</name>
</gene>
<dbReference type="EMBL" id="BQOB01000001">
    <property type="protein sequence ID" value="GKH80046.1"/>
    <property type="molecule type" value="Genomic_DNA"/>
</dbReference>